<dbReference type="SUPFAM" id="SSF160246">
    <property type="entry name" value="EspE N-terminal domain-like"/>
    <property type="match status" value="1"/>
</dbReference>
<keyword evidence="2" id="KW-1185">Reference proteome</keyword>
<dbReference type="KEGG" id="pnd:Pla175_42860"/>
<protein>
    <recommendedName>
        <fullName evidence="3">Bacteriophage N4 adsorption protein B</fullName>
    </recommendedName>
</protein>
<gene>
    <name evidence="1" type="ORF">Pla175_42860</name>
</gene>
<organism evidence="1 2">
    <name type="scientific">Pirellulimonas nuda</name>
    <dbReference type="NCBI Taxonomy" id="2528009"/>
    <lineage>
        <taxon>Bacteria</taxon>
        <taxon>Pseudomonadati</taxon>
        <taxon>Planctomycetota</taxon>
        <taxon>Planctomycetia</taxon>
        <taxon>Pirellulales</taxon>
        <taxon>Lacipirellulaceae</taxon>
        <taxon>Pirellulimonas</taxon>
    </lineage>
</organism>
<dbReference type="InterPro" id="IPR037257">
    <property type="entry name" value="T2SS_E_N_sf"/>
</dbReference>
<evidence type="ECO:0000313" key="1">
    <source>
        <dbReference type="EMBL" id="QDU90873.1"/>
    </source>
</evidence>
<sequence>MRFAIYLMRRGVINTDQFARAVEAQHDEQAPLGQLAIEEGMLTVREVFKVLRTQSDLPHDRFGDTAVEMGLLSQRQVIDLLMLQGARRRPMSELLVDLEILTPAQVNREMQAFRRGQERGGAAARRVMVENAMQHVAERACEPAATL</sequence>
<reference evidence="1 2" key="1">
    <citation type="submission" date="2019-02" db="EMBL/GenBank/DDBJ databases">
        <title>Deep-cultivation of Planctomycetes and their phenomic and genomic characterization uncovers novel biology.</title>
        <authorList>
            <person name="Wiegand S."/>
            <person name="Jogler M."/>
            <person name="Boedeker C."/>
            <person name="Pinto D."/>
            <person name="Vollmers J."/>
            <person name="Rivas-Marin E."/>
            <person name="Kohn T."/>
            <person name="Peeters S.H."/>
            <person name="Heuer A."/>
            <person name="Rast P."/>
            <person name="Oberbeckmann S."/>
            <person name="Bunk B."/>
            <person name="Jeske O."/>
            <person name="Meyerdierks A."/>
            <person name="Storesund J.E."/>
            <person name="Kallscheuer N."/>
            <person name="Luecker S."/>
            <person name="Lage O.M."/>
            <person name="Pohl T."/>
            <person name="Merkel B.J."/>
            <person name="Hornburger P."/>
            <person name="Mueller R.-W."/>
            <person name="Bruemmer F."/>
            <person name="Labrenz M."/>
            <person name="Spormann A.M."/>
            <person name="Op den Camp H."/>
            <person name="Overmann J."/>
            <person name="Amann R."/>
            <person name="Jetten M.S.M."/>
            <person name="Mascher T."/>
            <person name="Medema M.H."/>
            <person name="Devos D.P."/>
            <person name="Kaster A.-K."/>
            <person name="Ovreas L."/>
            <person name="Rohde M."/>
            <person name="Galperin M.Y."/>
            <person name="Jogler C."/>
        </authorList>
    </citation>
    <scope>NUCLEOTIDE SEQUENCE [LARGE SCALE GENOMIC DNA]</scope>
    <source>
        <strain evidence="1 2">Pla175</strain>
    </source>
</reference>
<dbReference type="OrthoDB" id="276816at2"/>
<accession>A0A518DHB9</accession>
<name>A0A518DHB9_9BACT</name>
<dbReference type="AlphaFoldDB" id="A0A518DHB9"/>
<evidence type="ECO:0000313" key="2">
    <source>
        <dbReference type="Proteomes" id="UP000317429"/>
    </source>
</evidence>
<dbReference type="RefSeq" id="WP_145290236.1">
    <property type="nucleotide sequence ID" value="NZ_CP036291.1"/>
</dbReference>
<dbReference type="EMBL" id="CP036291">
    <property type="protein sequence ID" value="QDU90873.1"/>
    <property type="molecule type" value="Genomic_DNA"/>
</dbReference>
<evidence type="ECO:0008006" key="3">
    <source>
        <dbReference type="Google" id="ProtNLM"/>
    </source>
</evidence>
<proteinExistence type="predicted"/>
<dbReference type="Proteomes" id="UP000317429">
    <property type="component" value="Chromosome"/>
</dbReference>